<dbReference type="Proteomes" id="UP000609879">
    <property type="component" value="Unassembled WGS sequence"/>
</dbReference>
<accession>A0ABQ3Y080</accession>
<keyword evidence="2" id="KW-1185">Reference proteome</keyword>
<dbReference type="EMBL" id="BOMI01000033">
    <property type="protein sequence ID" value="GID73260.1"/>
    <property type="molecule type" value="Genomic_DNA"/>
</dbReference>
<evidence type="ECO:0000313" key="2">
    <source>
        <dbReference type="Proteomes" id="UP000609879"/>
    </source>
</evidence>
<proteinExistence type="predicted"/>
<comment type="caution">
    <text evidence="1">The sequence shown here is derived from an EMBL/GenBank/DDBJ whole genome shotgun (WGS) entry which is preliminary data.</text>
</comment>
<name>A0ABQ3Y080_9ACTN</name>
<protein>
    <submittedName>
        <fullName evidence="1">Uncharacterized protein</fullName>
    </submittedName>
</protein>
<organism evidence="1 2">
    <name type="scientific">Paractinoplanes deccanensis</name>
    <dbReference type="NCBI Taxonomy" id="113561"/>
    <lineage>
        <taxon>Bacteria</taxon>
        <taxon>Bacillati</taxon>
        <taxon>Actinomycetota</taxon>
        <taxon>Actinomycetes</taxon>
        <taxon>Micromonosporales</taxon>
        <taxon>Micromonosporaceae</taxon>
        <taxon>Paractinoplanes</taxon>
    </lineage>
</organism>
<reference evidence="1 2" key="1">
    <citation type="submission" date="2021-01" db="EMBL/GenBank/DDBJ databases">
        <title>Whole genome shotgun sequence of Actinoplanes deccanensis NBRC 13994.</title>
        <authorList>
            <person name="Komaki H."/>
            <person name="Tamura T."/>
        </authorList>
    </citation>
    <scope>NUCLEOTIDE SEQUENCE [LARGE SCALE GENOMIC DNA]</scope>
    <source>
        <strain evidence="1 2">NBRC 13994</strain>
    </source>
</reference>
<gene>
    <name evidence="1" type="ORF">Ade02nite_19010</name>
</gene>
<dbReference type="RefSeq" id="WP_203761190.1">
    <property type="nucleotide sequence ID" value="NZ_BAAABO010000029.1"/>
</dbReference>
<evidence type="ECO:0000313" key="1">
    <source>
        <dbReference type="EMBL" id="GID73260.1"/>
    </source>
</evidence>
<sequence length="99" mass="11415">MTLDVQLFERGFFKNIQAVRLTRENLWDVFEWADSKPFYGPKGEGDTEQPITGLTVFEPTGRNKADFGDWVYRTPNGDFRTYPDAEFRELFTPVEGGPS</sequence>